<dbReference type="InterPro" id="IPR042529">
    <property type="entry name" value="IF_2B-like_C"/>
</dbReference>
<dbReference type="GO" id="GO:0005851">
    <property type="term" value="C:eukaryotic translation initiation factor 2B complex"/>
    <property type="evidence" value="ECO:0007669"/>
    <property type="project" value="TreeGrafter"/>
</dbReference>
<dbReference type="Proteomes" id="UP000664940">
    <property type="component" value="Unassembled WGS sequence"/>
</dbReference>
<proteinExistence type="inferred from homology"/>
<reference evidence="5 6" key="1">
    <citation type="journal article" date="2020" name="Nature">
        <title>Six reference-quality genomes reveal evolution of bat adaptations.</title>
        <authorList>
            <person name="Jebb D."/>
            <person name="Huang Z."/>
            <person name="Pippel M."/>
            <person name="Hughes G.M."/>
            <person name="Lavrichenko K."/>
            <person name="Devanna P."/>
            <person name="Winkler S."/>
            <person name="Jermiin L.S."/>
            <person name="Skirmuntt E.C."/>
            <person name="Katzourakis A."/>
            <person name="Burkitt-Gray L."/>
            <person name="Ray D.A."/>
            <person name="Sullivan K.A.M."/>
            <person name="Roscito J.G."/>
            <person name="Kirilenko B.M."/>
            <person name="Davalos L.M."/>
            <person name="Corthals A.P."/>
            <person name="Power M.L."/>
            <person name="Jones G."/>
            <person name="Ransome R.D."/>
            <person name="Dechmann D.K.N."/>
            <person name="Locatelli A.G."/>
            <person name="Puechmaille S.J."/>
            <person name="Fedrigo O."/>
            <person name="Jarvis E.D."/>
            <person name="Hiller M."/>
            <person name="Vernes S.C."/>
            <person name="Myers E.W."/>
            <person name="Teeling E.C."/>
        </authorList>
    </citation>
    <scope>NUCLEOTIDE SEQUENCE [LARGE SCALE GENOMIC DNA]</scope>
    <source>
        <tissue evidence="5">Muscle</tissue>
    </source>
</reference>
<dbReference type="InterPro" id="IPR000649">
    <property type="entry name" value="IF-2B-related"/>
</dbReference>
<organism evidence="5 6">
    <name type="scientific">Phyllostomus discolor</name>
    <name type="common">pale spear-nosed bat</name>
    <dbReference type="NCBI Taxonomy" id="89673"/>
    <lineage>
        <taxon>Eukaryota</taxon>
        <taxon>Metazoa</taxon>
        <taxon>Chordata</taxon>
        <taxon>Craniata</taxon>
        <taxon>Vertebrata</taxon>
        <taxon>Euteleostomi</taxon>
        <taxon>Mammalia</taxon>
        <taxon>Eutheria</taxon>
        <taxon>Laurasiatheria</taxon>
        <taxon>Chiroptera</taxon>
        <taxon>Yangochiroptera</taxon>
        <taxon>Phyllostomidae</taxon>
        <taxon>Phyllostominae</taxon>
        <taxon>Phyllostomus</taxon>
    </lineage>
</organism>
<evidence type="ECO:0000313" key="6">
    <source>
        <dbReference type="Proteomes" id="UP000664940"/>
    </source>
</evidence>
<dbReference type="PANTHER" id="PTHR45860:SF1">
    <property type="entry name" value="TRANSLATION INITIATION FACTOR EIF-2B SUBUNIT ALPHA"/>
    <property type="match status" value="1"/>
</dbReference>
<dbReference type="EMBL" id="JABVXQ010000010">
    <property type="protein sequence ID" value="KAF6088388.1"/>
    <property type="molecule type" value="Genomic_DNA"/>
</dbReference>
<keyword evidence="2" id="KW-0396">Initiation factor</keyword>
<evidence type="ECO:0000313" key="5">
    <source>
        <dbReference type="EMBL" id="KAF6088388.1"/>
    </source>
</evidence>
<protein>
    <recommendedName>
        <fullName evidence="7">Translation initiation factor eIF-2B subunit alpha</fullName>
    </recommendedName>
</protein>
<dbReference type="InterPro" id="IPR051501">
    <property type="entry name" value="eIF2B_alpha/beta/delta"/>
</dbReference>
<dbReference type="GO" id="GO:0005085">
    <property type="term" value="F:guanyl-nucleotide exchange factor activity"/>
    <property type="evidence" value="ECO:0007669"/>
    <property type="project" value="TreeGrafter"/>
</dbReference>
<accession>A0A833Z8S0</accession>
<evidence type="ECO:0000256" key="2">
    <source>
        <dbReference type="ARBA" id="ARBA00022540"/>
    </source>
</evidence>
<dbReference type="InterPro" id="IPR037171">
    <property type="entry name" value="NagB/RpiA_transferase-like"/>
</dbReference>
<dbReference type="Gene3D" id="3.40.50.10470">
    <property type="entry name" value="Translation initiation factor eif-2b, domain 2"/>
    <property type="match status" value="1"/>
</dbReference>
<comment type="caution">
    <text evidence="5">The sequence shown here is derived from an EMBL/GenBank/DDBJ whole genome shotgun (WGS) entry which is preliminary data.</text>
</comment>
<evidence type="ECO:0008006" key="7">
    <source>
        <dbReference type="Google" id="ProtNLM"/>
    </source>
</evidence>
<dbReference type="PANTHER" id="PTHR45860">
    <property type="entry name" value="TRANSLATION INITIATION FACTOR EIF-2B SUBUNIT ALPHA"/>
    <property type="match status" value="1"/>
</dbReference>
<comment type="similarity">
    <text evidence="1 4">Belongs to the eIF-2B alpha/beta/delta subunits family.</text>
</comment>
<keyword evidence="3" id="KW-0648">Protein biosynthesis</keyword>
<dbReference type="Pfam" id="PF01008">
    <property type="entry name" value="IF-2B"/>
    <property type="match status" value="1"/>
</dbReference>
<sequence>MNSRLLLSGPEGPGSNCGGQEAFQCVVTESQPDLSGKKMAKALCQLNVPVTVVLDAAVGCITERVDLVIVGAERAVENRGIINKIRTNQMAVYTKAQNKPFYVVAESFKFVQLFPLNQEDILDKFKFKAATLPFV</sequence>
<evidence type="ECO:0000256" key="1">
    <source>
        <dbReference type="ARBA" id="ARBA00007251"/>
    </source>
</evidence>
<gene>
    <name evidence="5" type="ORF">HJG60_008218</name>
</gene>
<evidence type="ECO:0000256" key="4">
    <source>
        <dbReference type="RuleBase" id="RU003814"/>
    </source>
</evidence>
<dbReference type="AlphaFoldDB" id="A0A833Z8S0"/>
<evidence type="ECO:0000256" key="3">
    <source>
        <dbReference type="ARBA" id="ARBA00022917"/>
    </source>
</evidence>
<dbReference type="SUPFAM" id="SSF100950">
    <property type="entry name" value="NagB/RpiA/CoA transferase-like"/>
    <property type="match status" value="1"/>
</dbReference>
<name>A0A833Z8S0_9CHIR</name>
<dbReference type="GO" id="GO:0003743">
    <property type="term" value="F:translation initiation factor activity"/>
    <property type="evidence" value="ECO:0007669"/>
    <property type="project" value="UniProtKB-KW"/>
</dbReference>